<accession>A0A2P6MEJ8</accession>
<organism evidence="2 3">
    <name type="scientific">Alkalicoccus urumqiensis</name>
    <name type="common">Bacillus urumqiensis</name>
    <dbReference type="NCBI Taxonomy" id="1548213"/>
    <lineage>
        <taxon>Bacteria</taxon>
        <taxon>Bacillati</taxon>
        <taxon>Bacillota</taxon>
        <taxon>Bacilli</taxon>
        <taxon>Bacillales</taxon>
        <taxon>Bacillaceae</taxon>
        <taxon>Alkalicoccus</taxon>
    </lineage>
</organism>
<dbReference type="RefSeq" id="WP_105960019.1">
    <property type="nucleotide sequence ID" value="NZ_PVNS01000013.1"/>
</dbReference>
<dbReference type="EMBL" id="PVNS01000013">
    <property type="protein sequence ID" value="PRO64719.1"/>
    <property type="molecule type" value="Genomic_DNA"/>
</dbReference>
<dbReference type="Pfam" id="PF08823">
    <property type="entry name" value="PG_binding_2"/>
    <property type="match status" value="1"/>
</dbReference>
<dbReference type="SUPFAM" id="SSF56235">
    <property type="entry name" value="N-terminal nucleophile aminohydrolases (Ntn hydrolases)"/>
    <property type="match status" value="1"/>
</dbReference>
<dbReference type="AlphaFoldDB" id="A0A2P6MEJ8"/>
<dbReference type="Pfam" id="PF06267">
    <property type="entry name" value="DUF1028"/>
    <property type="match status" value="1"/>
</dbReference>
<proteinExistence type="predicted"/>
<gene>
    <name evidence="2" type="ORF">C6I21_13515</name>
</gene>
<evidence type="ECO:0000313" key="2">
    <source>
        <dbReference type="EMBL" id="PRO64719.1"/>
    </source>
</evidence>
<reference evidence="2 3" key="1">
    <citation type="submission" date="2018-03" db="EMBL/GenBank/DDBJ databases">
        <title>Bacillus urumqiensis sp. nov., a moderately haloalkaliphilic bacterium isolated from a salt lake.</title>
        <authorList>
            <person name="Zhao B."/>
            <person name="Liao Z."/>
        </authorList>
    </citation>
    <scope>NUCLEOTIDE SEQUENCE [LARGE SCALE GENOMIC DNA]</scope>
    <source>
        <strain evidence="2 3">BZ-SZ-XJ18</strain>
    </source>
</reference>
<name>A0A2P6MEJ8_ALKUR</name>
<comment type="caution">
    <text evidence="2">The sequence shown here is derived from an EMBL/GenBank/DDBJ whole genome shotgun (WGS) entry which is preliminary data.</text>
</comment>
<evidence type="ECO:0000313" key="3">
    <source>
        <dbReference type="Proteomes" id="UP000243650"/>
    </source>
</evidence>
<sequence length="291" mass="32336">MKKKMPKVATFSIIGYDPETKETGIAVQSKFLGVGAVVPWAEAGTGAVATQSFAHTGFGPEGLRMLKEGKPLETIIDELIQNDPDRELRQFAIMDNKGNTAAYTGSECYDWAGHRKGRYCTAQGNILVSRETVDALVTTFEEGTGSLAERLLAALHAAQEAGGDSRGKQSAALFVVQNEGGYGGYNDRKYDLRVDDHSEPIDELSRLFELHQLYFTPPREQDLLALEGEVLTETADLLQKDGLLGEVDAGRETVYQALKQYVMRENFEERWQEDYRIDPAVLRYMRSTIQG</sequence>
<keyword evidence="3" id="KW-1185">Reference proteome</keyword>
<evidence type="ECO:0000259" key="1">
    <source>
        <dbReference type="Pfam" id="PF08823"/>
    </source>
</evidence>
<dbReference type="OrthoDB" id="9790012at2"/>
<dbReference type="InterPro" id="IPR010430">
    <property type="entry name" value="DUF1028"/>
</dbReference>
<dbReference type="InterPro" id="IPR029055">
    <property type="entry name" value="Ntn_hydrolases_N"/>
</dbReference>
<protein>
    <submittedName>
        <fullName evidence="2">Fimbrial assembly protein FimA</fullName>
    </submittedName>
</protein>
<feature type="domain" description="Putative peptidoglycan binding" evidence="1">
    <location>
        <begin position="214"/>
        <end position="285"/>
    </location>
</feature>
<dbReference type="Gene3D" id="3.60.20.10">
    <property type="entry name" value="Glutamine Phosphoribosylpyrophosphate, subunit 1, domain 1"/>
    <property type="match status" value="1"/>
</dbReference>
<dbReference type="InterPro" id="IPR014927">
    <property type="entry name" value="PG-bd_2"/>
</dbReference>
<dbReference type="Proteomes" id="UP000243650">
    <property type="component" value="Unassembled WGS sequence"/>
</dbReference>
<dbReference type="PANTHER" id="PTHR39328:SF1">
    <property type="entry name" value="BLL2871 PROTEIN"/>
    <property type="match status" value="1"/>
</dbReference>
<dbReference type="PANTHER" id="PTHR39328">
    <property type="entry name" value="BLL2871 PROTEIN"/>
    <property type="match status" value="1"/>
</dbReference>